<dbReference type="GO" id="GO:0017101">
    <property type="term" value="C:aminoacyl-tRNA synthetase multienzyme complex"/>
    <property type="evidence" value="ECO:0007669"/>
    <property type="project" value="TreeGrafter"/>
</dbReference>
<dbReference type="SUPFAM" id="SSF50249">
    <property type="entry name" value="Nucleic acid-binding proteins"/>
    <property type="match status" value="1"/>
</dbReference>
<sequence length="561" mass="62969">MSEPGPSDPSKAAAPSNADLTAEEKELRKQQKKAEKERQKAEKEAAKAARQAEQQASAGPAYDALTPTFGLLKLINSATRSEKTWTNLQDISPAMEGKEICVRARLQTLRGKGKLCFWVLRQQMFTIQAVISVTGDGDSDAEGSVSKNMVKWCMGQVPPESIVDVMGVVTVPASPVEATTQSTVEIQVKKAFCVSRAASVLPFQLEDANRKETEEDAKDTTIIRVNQDTRLNNRILDLRTLANQAIFRVSSMTCLLFREFLIKEGFVEIHSPKLIGGASEGGAGVFTLDYFGSSACLAQSPQLYKQMVLSGDMDRVFEIGPVFRAEQHNTYRHLCEFTGLDMEMTFKEHYFEVLDLLDNMFKYIFKGLAERCKVEVETVHKQYPAEPFQWVEDTPRLNFIDGTRFLFEKGVEGVPNPDDTAAMADYDISTEQERKLGAIIREKYGTDFYMMTRYPLNVRPFYSMPCPDDPTYANSYDFFMRGNEIVSGAQRIHDPEYLKERAEAKGIEVETIKDYIDAFRLGAYPHAGCGVGLERVVMLFLGLNNIRKSSLFPRDPSRLAP</sequence>
<dbReference type="GO" id="GO:0006422">
    <property type="term" value="P:aspartyl-tRNA aminoacylation"/>
    <property type="evidence" value="ECO:0007669"/>
    <property type="project" value="InterPro"/>
</dbReference>
<dbReference type="CDD" id="cd00776">
    <property type="entry name" value="AsxRS_core"/>
    <property type="match status" value="1"/>
</dbReference>
<reference evidence="13" key="1">
    <citation type="submission" date="2014-11" db="EMBL/GenBank/DDBJ databases">
        <authorList>
            <person name="Otto D Thomas"/>
            <person name="Naeem Raeece"/>
        </authorList>
    </citation>
    <scope>NUCLEOTIDE SEQUENCE</scope>
</reference>
<dbReference type="AlphaFoldDB" id="A0A0G4GC04"/>
<evidence type="ECO:0000259" key="12">
    <source>
        <dbReference type="PROSITE" id="PS50862"/>
    </source>
</evidence>
<evidence type="ECO:0000256" key="11">
    <source>
        <dbReference type="SAM" id="MobiDB-lite"/>
    </source>
</evidence>
<dbReference type="GO" id="GO:0005524">
    <property type="term" value="F:ATP binding"/>
    <property type="evidence" value="ECO:0007669"/>
    <property type="project" value="UniProtKB-KW"/>
</dbReference>
<dbReference type="GO" id="GO:0005829">
    <property type="term" value="C:cytosol"/>
    <property type="evidence" value="ECO:0007669"/>
    <property type="project" value="TreeGrafter"/>
</dbReference>
<dbReference type="InterPro" id="IPR002312">
    <property type="entry name" value="Asp/Asn-tRNA-synth_IIb"/>
</dbReference>
<proteinExistence type="inferred from homology"/>
<accession>A0A0G4GC04</accession>
<dbReference type="Pfam" id="PF00152">
    <property type="entry name" value="tRNA-synt_2"/>
    <property type="match status" value="1"/>
</dbReference>
<dbReference type="Gene3D" id="3.30.930.10">
    <property type="entry name" value="Bira Bifunctional Protein, Domain 2"/>
    <property type="match status" value="1"/>
</dbReference>
<dbReference type="InterPro" id="IPR045864">
    <property type="entry name" value="aa-tRNA-synth_II/BPL/LPL"/>
</dbReference>
<evidence type="ECO:0000256" key="9">
    <source>
        <dbReference type="ARBA" id="ARBA00023146"/>
    </source>
</evidence>
<keyword evidence="4" id="KW-0963">Cytoplasm</keyword>
<name>A0A0G4GC04_9ALVE</name>
<dbReference type="PRINTS" id="PR01042">
    <property type="entry name" value="TRNASYNTHASP"/>
</dbReference>
<comment type="catalytic activity">
    <reaction evidence="10">
        <text>tRNA(Asp) + L-aspartate + ATP = L-aspartyl-tRNA(Asp) + AMP + diphosphate</text>
        <dbReference type="Rhea" id="RHEA:19649"/>
        <dbReference type="Rhea" id="RHEA-COMP:9660"/>
        <dbReference type="Rhea" id="RHEA-COMP:9678"/>
        <dbReference type="ChEBI" id="CHEBI:29991"/>
        <dbReference type="ChEBI" id="CHEBI:30616"/>
        <dbReference type="ChEBI" id="CHEBI:33019"/>
        <dbReference type="ChEBI" id="CHEBI:78442"/>
        <dbReference type="ChEBI" id="CHEBI:78516"/>
        <dbReference type="ChEBI" id="CHEBI:456215"/>
        <dbReference type="EC" id="6.1.1.12"/>
    </reaction>
</comment>
<evidence type="ECO:0000256" key="3">
    <source>
        <dbReference type="ARBA" id="ARBA00012841"/>
    </source>
</evidence>
<feature type="region of interest" description="Disordered" evidence="11">
    <location>
        <begin position="1"/>
        <end position="59"/>
    </location>
</feature>
<dbReference type="InterPro" id="IPR004364">
    <property type="entry name" value="Aa-tRNA-synt_II"/>
</dbReference>
<comment type="subcellular location">
    <subcellularLocation>
        <location evidence="1">Cytoplasm</location>
    </subcellularLocation>
</comment>
<gene>
    <name evidence="13" type="ORF">Cvel_4486</name>
</gene>
<keyword evidence="6" id="KW-0547">Nucleotide-binding</keyword>
<dbReference type="NCBIfam" id="TIGR00458">
    <property type="entry name" value="aspS_nondisc"/>
    <property type="match status" value="1"/>
</dbReference>
<evidence type="ECO:0000313" key="13">
    <source>
        <dbReference type="EMBL" id="CEM26649.1"/>
    </source>
</evidence>
<evidence type="ECO:0000256" key="4">
    <source>
        <dbReference type="ARBA" id="ARBA00022490"/>
    </source>
</evidence>
<dbReference type="PANTHER" id="PTHR43450:SF1">
    <property type="entry name" value="ASPARTATE--TRNA LIGASE, CYTOPLASMIC"/>
    <property type="match status" value="1"/>
</dbReference>
<evidence type="ECO:0000256" key="8">
    <source>
        <dbReference type="ARBA" id="ARBA00022917"/>
    </source>
</evidence>
<dbReference type="PANTHER" id="PTHR43450">
    <property type="entry name" value="ASPARTYL-TRNA SYNTHETASE"/>
    <property type="match status" value="1"/>
</dbReference>
<dbReference type="GO" id="GO:0004815">
    <property type="term" value="F:aspartate-tRNA ligase activity"/>
    <property type="evidence" value="ECO:0007669"/>
    <property type="project" value="UniProtKB-EC"/>
</dbReference>
<organism evidence="13">
    <name type="scientific">Chromera velia CCMP2878</name>
    <dbReference type="NCBI Taxonomy" id="1169474"/>
    <lineage>
        <taxon>Eukaryota</taxon>
        <taxon>Sar</taxon>
        <taxon>Alveolata</taxon>
        <taxon>Colpodellida</taxon>
        <taxon>Chromeraceae</taxon>
        <taxon>Chromera</taxon>
    </lineage>
</organism>
<dbReference type="GO" id="GO:0003723">
    <property type="term" value="F:RNA binding"/>
    <property type="evidence" value="ECO:0007669"/>
    <property type="project" value="TreeGrafter"/>
</dbReference>
<comment type="similarity">
    <text evidence="2">Belongs to the class-II aminoacyl-tRNA synthetase family. Type 2 subfamily.</text>
</comment>
<dbReference type="HAMAP" id="MF_02075">
    <property type="entry name" value="Asp_tRNA_synth_type2"/>
    <property type="match status" value="1"/>
</dbReference>
<keyword evidence="9" id="KW-0030">Aminoacyl-tRNA synthetase</keyword>
<feature type="compositionally biased region" description="Basic and acidic residues" evidence="11">
    <location>
        <begin position="22"/>
        <end position="47"/>
    </location>
</feature>
<dbReference type="InterPro" id="IPR012340">
    <property type="entry name" value="NA-bd_OB-fold"/>
</dbReference>
<feature type="domain" description="Aminoacyl-transfer RNA synthetases class-II family profile" evidence="12">
    <location>
        <begin position="257"/>
        <end position="553"/>
    </location>
</feature>
<evidence type="ECO:0000256" key="2">
    <source>
        <dbReference type="ARBA" id="ARBA00005312"/>
    </source>
</evidence>
<dbReference type="NCBIfam" id="NF003483">
    <property type="entry name" value="PRK05159.1"/>
    <property type="match status" value="1"/>
</dbReference>
<keyword evidence="8" id="KW-0648">Protein biosynthesis</keyword>
<dbReference type="PROSITE" id="PS50862">
    <property type="entry name" value="AA_TRNA_LIGASE_II"/>
    <property type="match status" value="1"/>
</dbReference>
<dbReference type="VEuPathDB" id="CryptoDB:Cvel_4486"/>
<keyword evidence="5" id="KW-0436">Ligase</keyword>
<dbReference type="InterPro" id="IPR004523">
    <property type="entry name" value="Asp-tRNA_synthase_2"/>
</dbReference>
<dbReference type="EMBL" id="CDMZ01001070">
    <property type="protein sequence ID" value="CEM26649.1"/>
    <property type="molecule type" value="Genomic_DNA"/>
</dbReference>
<evidence type="ECO:0000256" key="1">
    <source>
        <dbReference type="ARBA" id="ARBA00004496"/>
    </source>
</evidence>
<evidence type="ECO:0000256" key="6">
    <source>
        <dbReference type="ARBA" id="ARBA00022741"/>
    </source>
</evidence>
<dbReference type="EC" id="6.1.1.12" evidence="3"/>
<evidence type="ECO:0000256" key="10">
    <source>
        <dbReference type="ARBA" id="ARBA00047904"/>
    </source>
</evidence>
<evidence type="ECO:0000256" key="5">
    <source>
        <dbReference type="ARBA" id="ARBA00022598"/>
    </source>
</evidence>
<dbReference type="InterPro" id="IPR006195">
    <property type="entry name" value="aa-tRNA-synth_II"/>
</dbReference>
<dbReference type="SUPFAM" id="SSF55681">
    <property type="entry name" value="Class II aaRS and biotin synthetases"/>
    <property type="match status" value="1"/>
</dbReference>
<dbReference type="FunFam" id="3.30.930.10:FF:000013">
    <property type="entry name" value="Aspartate--tRNA ligase, cytoplasmic"/>
    <property type="match status" value="1"/>
</dbReference>
<evidence type="ECO:0000256" key="7">
    <source>
        <dbReference type="ARBA" id="ARBA00022840"/>
    </source>
</evidence>
<protein>
    <recommendedName>
        <fullName evidence="3">aspartate--tRNA ligase</fullName>
        <ecNumber evidence="3">6.1.1.12</ecNumber>
    </recommendedName>
</protein>
<dbReference type="Gene3D" id="2.40.50.140">
    <property type="entry name" value="Nucleic acid-binding proteins"/>
    <property type="match status" value="1"/>
</dbReference>
<keyword evidence="7" id="KW-0067">ATP-binding</keyword>
<dbReference type="PhylomeDB" id="A0A0G4GC04"/>
<dbReference type="CDD" id="cd04320">
    <property type="entry name" value="AspRS_cyto_N"/>
    <property type="match status" value="1"/>
</dbReference>